<dbReference type="RefSeq" id="WP_048091661.1">
    <property type="nucleotide sequence ID" value="NZ_CP009552.1"/>
</dbReference>
<reference evidence="1 2" key="1">
    <citation type="journal article" date="2015" name="Appl. Environ. Microbiol.">
        <title>The Geoglobus acetivorans genome: Fe(III) reduction, acetate utilization, autotrophic growth, and degradation of aromatic compounds in a hyperthermophilic archaeon.</title>
        <authorList>
            <person name="Mardanov A.V."/>
            <person name="Slododkina G.B."/>
            <person name="Slobodkin A.I."/>
            <person name="Beletsky A.V."/>
            <person name="Gavrilov S.N."/>
            <person name="Kublanov I.V."/>
            <person name="Bonch-Osmolovskaya E.A."/>
            <person name="Skryabin K.G."/>
            <person name="Ravin N.V."/>
        </authorList>
    </citation>
    <scope>NUCLEOTIDE SEQUENCE [LARGE SCALE GENOMIC DNA]</scope>
    <source>
        <strain evidence="1 2">SBH6</strain>
    </source>
</reference>
<dbReference type="HOGENOM" id="CLU_107502_0_0_2"/>
<dbReference type="AlphaFoldDB" id="A0A0A7GDD0"/>
<evidence type="ECO:0000313" key="1">
    <source>
        <dbReference type="EMBL" id="AIY90044.1"/>
    </source>
</evidence>
<sequence>MQDVDRLVEELVLALQPVILVHPMHHNQELPEWLVREIRRQRLIELVRREVHGETVEEVSDAEVVAYLYTASLAAPLRTEYARIYLHLARRLLGDRARDIDAPESLTDYELGLLRRLKRELYTARTRKEREMLGFVRADRLLKERGSVFCPKIGYYRVVRL</sequence>
<dbReference type="Proteomes" id="UP000030624">
    <property type="component" value="Chromosome"/>
</dbReference>
<dbReference type="GeneID" id="24797587"/>
<organism evidence="1 2">
    <name type="scientific">Geoglobus acetivorans</name>
    <dbReference type="NCBI Taxonomy" id="565033"/>
    <lineage>
        <taxon>Archaea</taxon>
        <taxon>Methanobacteriati</taxon>
        <taxon>Methanobacteriota</taxon>
        <taxon>Archaeoglobi</taxon>
        <taxon>Archaeoglobales</taxon>
        <taxon>Archaeoglobaceae</taxon>
        <taxon>Geoglobus</taxon>
    </lineage>
</organism>
<dbReference type="EMBL" id="CP009552">
    <property type="protein sequence ID" value="AIY90044.1"/>
    <property type="molecule type" value="Genomic_DNA"/>
</dbReference>
<name>A0A0A7GDD0_GEOAI</name>
<accession>A0A0A7GDD0</accession>
<dbReference type="KEGG" id="gac:GACE_0999"/>
<gene>
    <name evidence="1" type="ORF">GACE_0999</name>
</gene>
<proteinExistence type="predicted"/>
<dbReference type="STRING" id="565033.GACE_0999"/>
<protein>
    <submittedName>
        <fullName evidence="1">Uncharacterized protein</fullName>
    </submittedName>
</protein>
<evidence type="ECO:0000313" key="2">
    <source>
        <dbReference type="Proteomes" id="UP000030624"/>
    </source>
</evidence>